<name>A0A2D1U241_9SPHI</name>
<keyword evidence="2" id="KW-0472">Membrane</keyword>
<gene>
    <name evidence="3" type="ORF">CPT03_03940</name>
</gene>
<keyword evidence="4" id="KW-1185">Reference proteome</keyword>
<evidence type="ECO:0000313" key="4">
    <source>
        <dbReference type="Proteomes" id="UP000223749"/>
    </source>
</evidence>
<dbReference type="EMBL" id="CP024091">
    <property type="protein sequence ID" value="ATP55678.1"/>
    <property type="molecule type" value="Genomic_DNA"/>
</dbReference>
<feature type="transmembrane region" description="Helical" evidence="2">
    <location>
        <begin position="6"/>
        <end position="22"/>
    </location>
</feature>
<keyword evidence="2" id="KW-0812">Transmembrane</keyword>
<evidence type="ECO:0000256" key="1">
    <source>
        <dbReference type="SAM" id="MobiDB-lite"/>
    </source>
</evidence>
<keyword evidence="2" id="KW-1133">Transmembrane helix</keyword>
<protein>
    <submittedName>
        <fullName evidence="3">Uncharacterized protein</fullName>
    </submittedName>
</protein>
<evidence type="ECO:0000256" key="2">
    <source>
        <dbReference type="SAM" id="Phobius"/>
    </source>
</evidence>
<proteinExistence type="predicted"/>
<feature type="region of interest" description="Disordered" evidence="1">
    <location>
        <begin position="23"/>
        <end position="50"/>
    </location>
</feature>
<dbReference type="AlphaFoldDB" id="A0A2D1U241"/>
<dbReference type="Proteomes" id="UP000223749">
    <property type="component" value="Chromosome"/>
</dbReference>
<evidence type="ECO:0000313" key="3">
    <source>
        <dbReference type="EMBL" id="ATP55678.1"/>
    </source>
</evidence>
<reference evidence="3 4" key="1">
    <citation type="submission" date="2017-10" db="EMBL/GenBank/DDBJ databases">
        <title>Whole genome of Pedobacter ginsengisoli T01R-27 isolated from tomato rhizosphere.</title>
        <authorList>
            <person name="Weon H.-Y."/>
            <person name="Lee S.A."/>
            <person name="Sang M.K."/>
            <person name="Song J."/>
        </authorList>
    </citation>
    <scope>NUCLEOTIDE SEQUENCE [LARGE SCALE GENOMIC DNA]</scope>
    <source>
        <strain evidence="3 4">T01R-27</strain>
    </source>
</reference>
<organism evidence="3 4">
    <name type="scientific">Pedobacter ginsengisoli</name>
    <dbReference type="NCBI Taxonomy" id="363852"/>
    <lineage>
        <taxon>Bacteria</taxon>
        <taxon>Pseudomonadati</taxon>
        <taxon>Bacteroidota</taxon>
        <taxon>Sphingobacteriia</taxon>
        <taxon>Sphingobacteriales</taxon>
        <taxon>Sphingobacteriaceae</taxon>
        <taxon>Pedobacter</taxon>
    </lineage>
</organism>
<accession>A0A2D1U241</accession>
<sequence>MQPFALNIVVFTYLLFTVMKPVQQKQLRPKQRQRNQPGRETAMKPNPLFEPKEPTYKLKGKVALISGI</sequence>
<dbReference type="KEGG" id="pgs:CPT03_03940"/>